<keyword evidence="5" id="KW-0132">Cell division</keyword>
<dbReference type="GO" id="GO:0007059">
    <property type="term" value="P:chromosome segregation"/>
    <property type="evidence" value="ECO:0007669"/>
    <property type="project" value="UniProtKB-ARBA"/>
</dbReference>
<dbReference type="Proteomes" id="UP000196158">
    <property type="component" value="Unassembled WGS sequence"/>
</dbReference>
<accession>A0A1X7QZA5</accession>
<dbReference type="Gene3D" id="1.20.5.170">
    <property type="match status" value="1"/>
</dbReference>
<keyword evidence="4" id="KW-0158">Chromosome</keyword>
<dbReference type="GO" id="GO:0007062">
    <property type="term" value="P:sister chromatid cohesion"/>
    <property type="evidence" value="ECO:0007669"/>
    <property type="project" value="InterPro"/>
</dbReference>
<feature type="compositionally biased region" description="Acidic residues" evidence="12">
    <location>
        <begin position="76"/>
        <end position="92"/>
    </location>
</feature>
<dbReference type="Pfam" id="PF02463">
    <property type="entry name" value="SMC_N"/>
    <property type="match status" value="1"/>
</dbReference>
<dbReference type="InterPro" id="IPR036277">
    <property type="entry name" value="SMC_hinge_sf"/>
</dbReference>
<dbReference type="STRING" id="1789683.A0A1X7QZA5"/>
<evidence type="ECO:0000256" key="5">
    <source>
        <dbReference type="ARBA" id="ARBA00022618"/>
    </source>
</evidence>
<evidence type="ECO:0000256" key="3">
    <source>
        <dbReference type="ARBA" id="ARBA00005597"/>
    </source>
</evidence>
<comment type="similarity">
    <text evidence="3">Belongs to the SMC family. SMC1 subfamily.</text>
</comment>
<evidence type="ECO:0000256" key="9">
    <source>
        <dbReference type="ARBA" id="ARBA00023306"/>
    </source>
</evidence>
<name>A0A1X7QZA5_9SACH</name>
<dbReference type="GO" id="GO:0005634">
    <property type="term" value="C:nucleus"/>
    <property type="evidence" value="ECO:0007669"/>
    <property type="project" value="UniProtKB-SubCell"/>
</dbReference>
<dbReference type="InterPro" id="IPR024704">
    <property type="entry name" value="SMC"/>
</dbReference>
<dbReference type="GO" id="GO:0008278">
    <property type="term" value="C:cohesin complex"/>
    <property type="evidence" value="ECO:0007669"/>
    <property type="project" value="InterPro"/>
</dbReference>
<dbReference type="GO" id="GO:0005524">
    <property type="term" value="F:ATP binding"/>
    <property type="evidence" value="ECO:0007669"/>
    <property type="project" value="InterPro"/>
</dbReference>
<feature type="coiled-coil region" evidence="11">
    <location>
        <begin position="1023"/>
        <end position="1057"/>
    </location>
</feature>
<proteinExistence type="inferred from homology"/>
<evidence type="ECO:0000313" key="15">
    <source>
        <dbReference type="Proteomes" id="UP000196158"/>
    </source>
</evidence>
<dbReference type="GO" id="GO:0051301">
    <property type="term" value="P:cell division"/>
    <property type="evidence" value="ECO:0007669"/>
    <property type="project" value="UniProtKB-KW"/>
</dbReference>
<sequence length="1230" mass="141343">MGRLLGLELHNFKSYKGTTKIGFGDSNFTSIIGPNGSGKSNMMDAISFVLGVRSSHLRSHQLKDLVYRGPLQENSMEMDDDNNESENENENENENAYVCAFYKKNDNVIKLQRNISIHGDSDYKINDKIVSYKEYAKWLENENILVKAKNFLVFQGDVEQVASQSPMDLSKLIEEVSGSNQYKFEYEKLQDEVIMLGKATADANKNSKRAENELKTLEQGINQDNEYKNNIKQKKTLQKHYALWQLYHLEKTRQSFTSTIKQSNEKINQLKKKLIDEERNLIRAQKLVSRDATSITKNKNTLEYIQRDHEKLISDLKLVHLPQQTTKRRIDSIEQRITTFEKDIERQKSYIERFEKQLKVINKAKKNFEEEIIEINKNQIDYQLSKEELVEYEQLKGKYLATGGAPIEESLALLENDKEEVTIELNRFEKILNATHEKINNEIQINLEDKKLELEKLTSSLNDKNAQHTGKVNELKDLQSQIESNSNKEYDLNYKLRETLVRIDDLSANQRESLKEKKTRENVTALKRFFPGVRGLVHDLCHPKKDKYALAVSTVLGRNFDSIIVDSSATAQECISYLKKQRTGAASFIPLDTIESEVASLPVSGGANGYLLAINAMEYEPQYERAIQYVCSNTIICDTLNIAKKLKWEQGINSKLVTLDGSYIHRAGLMTGGTLKNQNNRWDKEEYQSLMVLKDKLLMEIEDLTASTLSASLKARDLESVISMLNSEIANIRINLTQTTRAIDDIKIELTNQNELIEKEYLPKISSLKEKIKELDNLIDLKNQEKETLQDMIYKTLTERVGFTVKDYESHSGELMRKQNKELKQLQKEILTVENKLEFEVERLATTEKRFEKAQTDLQKTKAELKSLQDEESHAHSKISKNETKIQEQNEEITKLQESLIAKQRELAVTEGRVTDLESQIETQSRQIDEINGDGEKIELERVGILQNCKIAGIQIPVLSSTDLADLPIAQIDDKTLDISKKIDIDYDDLPKKYKENKGQSIRTEFISKIKNADEKLSVLQPNARASERHNDAMERFKEINEERTNLKEKENHAMKRFREVKTARKNLFEKAFDHVSEHLSVIYRELTRNPNSSMELSGGNASLTLENEDEPFNGGIRYHATPPLKRFKDMEYLSGGEKTVAALALLFAINSYHPSPFFVLDEVDAALDITNVERIAMYIRRHGNPDLQFIVISLKSSMFEKSDALVGVFRQPNENTSKAVTLDLRNYAD</sequence>
<dbReference type="Gene3D" id="1.20.1060.20">
    <property type="match status" value="1"/>
</dbReference>
<evidence type="ECO:0000256" key="8">
    <source>
        <dbReference type="ARBA" id="ARBA00023242"/>
    </source>
</evidence>
<dbReference type="CDD" id="cd03275">
    <property type="entry name" value="ABC_SMC1_euk"/>
    <property type="match status" value="2"/>
</dbReference>
<dbReference type="GO" id="GO:0016887">
    <property type="term" value="F:ATP hydrolysis activity"/>
    <property type="evidence" value="ECO:0007669"/>
    <property type="project" value="InterPro"/>
</dbReference>
<protein>
    <recommendedName>
        <fullName evidence="10">Structural maintenance of chromosomes protein</fullName>
    </recommendedName>
</protein>
<dbReference type="Gene3D" id="3.30.70.1620">
    <property type="match status" value="1"/>
</dbReference>
<dbReference type="Gene3D" id="3.40.50.300">
    <property type="entry name" value="P-loop containing nucleotide triphosphate hydrolases"/>
    <property type="match status" value="2"/>
</dbReference>
<dbReference type="InterPro" id="IPR027417">
    <property type="entry name" value="P-loop_NTPase"/>
</dbReference>
<reference evidence="14 15" key="1">
    <citation type="submission" date="2017-04" db="EMBL/GenBank/DDBJ databases">
        <authorList>
            <person name="Afonso C.L."/>
            <person name="Miller P.J."/>
            <person name="Scott M.A."/>
            <person name="Spackman E."/>
            <person name="Goraichik I."/>
            <person name="Dimitrov K.M."/>
            <person name="Suarez D.L."/>
            <person name="Swayne D.E."/>
        </authorList>
    </citation>
    <scope>NUCLEOTIDE SEQUENCE [LARGE SCALE GENOMIC DNA]</scope>
</reference>
<dbReference type="Pfam" id="PF06470">
    <property type="entry name" value="SMC_hinge"/>
    <property type="match status" value="1"/>
</dbReference>
<keyword evidence="9" id="KW-0131">Cell cycle</keyword>
<dbReference type="AlphaFoldDB" id="A0A1X7QZA5"/>
<dbReference type="PIRSF" id="PIRSF005719">
    <property type="entry name" value="SMC"/>
    <property type="match status" value="1"/>
</dbReference>
<dbReference type="EMBL" id="FXLY01000002">
    <property type="protein sequence ID" value="SMN18530.1"/>
    <property type="molecule type" value="Genomic_DNA"/>
</dbReference>
<dbReference type="InterPro" id="IPR028468">
    <property type="entry name" value="Smc1_ABC"/>
</dbReference>
<evidence type="ECO:0000256" key="10">
    <source>
        <dbReference type="PIRNR" id="PIRNR005719"/>
    </source>
</evidence>
<feature type="coiled-coil region" evidence="11">
    <location>
        <begin position="351"/>
        <end position="378"/>
    </location>
</feature>
<evidence type="ECO:0000256" key="1">
    <source>
        <dbReference type="ARBA" id="ARBA00004123"/>
    </source>
</evidence>
<dbReference type="OrthoDB" id="5575062at2759"/>
<comment type="subcellular location">
    <subcellularLocation>
        <location evidence="2">Chromosome</location>
    </subcellularLocation>
    <subcellularLocation>
        <location evidence="1 10">Nucleus</location>
    </subcellularLocation>
</comment>
<feature type="coiled-coil region" evidence="11">
    <location>
        <begin position="411"/>
        <end position="467"/>
    </location>
</feature>
<evidence type="ECO:0000256" key="2">
    <source>
        <dbReference type="ARBA" id="ARBA00004286"/>
    </source>
</evidence>
<dbReference type="InterPro" id="IPR003395">
    <property type="entry name" value="RecF/RecN/SMC_N"/>
</dbReference>
<evidence type="ECO:0000256" key="12">
    <source>
        <dbReference type="SAM" id="MobiDB-lite"/>
    </source>
</evidence>
<feature type="coiled-coil region" evidence="11">
    <location>
        <begin position="253"/>
        <end position="287"/>
    </location>
</feature>
<feature type="domain" description="SMC hinge" evidence="13">
    <location>
        <begin position="531"/>
        <end position="647"/>
    </location>
</feature>
<evidence type="ECO:0000313" key="14">
    <source>
        <dbReference type="EMBL" id="SMN18530.1"/>
    </source>
</evidence>
<evidence type="ECO:0000256" key="7">
    <source>
        <dbReference type="ARBA" id="ARBA00023054"/>
    </source>
</evidence>
<dbReference type="SMART" id="SM00968">
    <property type="entry name" value="SMC_hinge"/>
    <property type="match status" value="1"/>
</dbReference>
<dbReference type="GO" id="GO:0003677">
    <property type="term" value="F:DNA binding"/>
    <property type="evidence" value="ECO:0007669"/>
    <property type="project" value="TreeGrafter"/>
</dbReference>
<feature type="region of interest" description="Disordered" evidence="12">
    <location>
        <begin position="73"/>
        <end position="92"/>
    </location>
</feature>
<keyword evidence="8 10" id="KW-0539">Nucleus</keyword>
<gene>
    <name evidence="14" type="ORF">KASA_0Q10252G</name>
</gene>
<evidence type="ECO:0000256" key="6">
    <source>
        <dbReference type="ARBA" id="ARBA00022776"/>
    </source>
</evidence>
<feature type="region of interest" description="Disordered" evidence="12">
    <location>
        <begin position="867"/>
        <end position="887"/>
    </location>
</feature>
<keyword evidence="7 11" id="KW-0175">Coiled coil</keyword>
<dbReference type="PANTHER" id="PTHR18937">
    <property type="entry name" value="STRUCTURAL MAINTENANCE OF CHROMOSOMES SMC FAMILY MEMBER"/>
    <property type="match status" value="1"/>
</dbReference>
<evidence type="ECO:0000256" key="4">
    <source>
        <dbReference type="ARBA" id="ARBA00022454"/>
    </source>
</evidence>
<dbReference type="SUPFAM" id="SSF52540">
    <property type="entry name" value="P-loop containing nucleoside triphosphate hydrolases"/>
    <property type="match status" value="1"/>
</dbReference>
<dbReference type="PANTHER" id="PTHR18937:SF12">
    <property type="entry name" value="STRUCTURAL MAINTENANCE OF CHROMOSOMES PROTEIN"/>
    <property type="match status" value="1"/>
</dbReference>
<evidence type="ECO:0000256" key="11">
    <source>
        <dbReference type="SAM" id="Coils"/>
    </source>
</evidence>
<organism evidence="14 15">
    <name type="scientific">Maudiozyma saulgeensis</name>
    <dbReference type="NCBI Taxonomy" id="1789683"/>
    <lineage>
        <taxon>Eukaryota</taxon>
        <taxon>Fungi</taxon>
        <taxon>Dikarya</taxon>
        <taxon>Ascomycota</taxon>
        <taxon>Saccharomycotina</taxon>
        <taxon>Saccharomycetes</taxon>
        <taxon>Saccharomycetales</taxon>
        <taxon>Saccharomycetaceae</taxon>
        <taxon>Maudiozyma</taxon>
    </lineage>
</organism>
<feature type="coiled-coil region" evidence="11">
    <location>
        <begin position="765"/>
        <end position="792"/>
    </location>
</feature>
<dbReference type="SUPFAM" id="SSF75553">
    <property type="entry name" value="Smc hinge domain"/>
    <property type="match status" value="1"/>
</dbReference>
<keyword evidence="15" id="KW-1185">Reference proteome</keyword>
<evidence type="ECO:0000259" key="13">
    <source>
        <dbReference type="SMART" id="SM00968"/>
    </source>
</evidence>
<keyword evidence="6" id="KW-0498">Mitosis</keyword>
<dbReference type="InterPro" id="IPR010935">
    <property type="entry name" value="SMC_hinge"/>
</dbReference>